<feature type="domain" description="Methyltransferase type 12" evidence="5">
    <location>
        <begin position="212"/>
        <end position="315"/>
    </location>
</feature>
<evidence type="ECO:0000256" key="4">
    <source>
        <dbReference type="SAM" id="MobiDB-lite"/>
    </source>
</evidence>
<dbReference type="Gene3D" id="3.40.50.150">
    <property type="entry name" value="Vaccinia Virus protein VP39"/>
    <property type="match status" value="1"/>
</dbReference>
<feature type="compositionally biased region" description="Basic and acidic residues" evidence="4">
    <location>
        <begin position="60"/>
        <end position="72"/>
    </location>
</feature>
<dbReference type="AlphaFoldDB" id="A0ABD3PJ29"/>
<evidence type="ECO:0000256" key="1">
    <source>
        <dbReference type="ARBA" id="ARBA00022603"/>
    </source>
</evidence>
<keyword evidence="2" id="KW-0808">Transferase</keyword>
<dbReference type="PANTHER" id="PTHR43464:SF19">
    <property type="entry name" value="UBIQUINONE BIOSYNTHESIS O-METHYLTRANSFERASE, MITOCHONDRIAL"/>
    <property type="match status" value="1"/>
</dbReference>
<evidence type="ECO:0000256" key="3">
    <source>
        <dbReference type="ARBA" id="ARBA00022691"/>
    </source>
</evidence>
<protein>
    <recommendedName>
        <fullName evidence="5">Methyltransferase type 12 domain-containing protein</fullName>
    </recommendedName>
</protein>
<reference evidence="6 7" key="1">
    <citation type="submission" date="2024-10" db="EMBL/GenBank/DDBJ databases">
        <title>Updated reference genomes for cyclostephanoid diatoms.</title>
        <authorList>
            <person name="Roberts W.R."/>
            <person name="Alverson A.J."/>
        </authorList>
    </citation>
    <scope>NUCLEOTIDE SEQUENCE [LARGE SCALE GENOMIC DNA]</scope>
    <source>
        <strain evidence="6 7">AJA276-08</strain>
    </source>
</reference>
<dbReference type="EMBL" id="JALLAZ020000785">
    <property type="protein sequence ID" value="KAL3787326.1"/>
    <property type="molecule type" value="Genomic_DNA"/>
</dbReference>
<organism evidence="6 7">
    <name type="scientific">Stephanodiscus triporus</name>
    <dbReference type="NCBI Taxonomy" id="2934178"/>
    <lineage>
        <taxon>Eukaryota</taxon>
        <taxon>Sar</taxon>
        <taxon>Stramenopiles</taxon>
        <taxon>Ochrophyta</taxon>
        <taxon>Bacillariophyta</taxon>
        <taxon>Coscinodiscophyceae</taxon>
        <taxon>Thalassiosirophycidae</taxon>
        <taxon>Stephanodiscales</taxon>
        <taxon>Stephanodiscaceae</taxon>
        <taxon>Stephanodiscus</taxon>
    </lineage>
</organism>
<keyword evidence="7" id="KW-1185">Reference proteome</keyword>
<dbReference type="Proteomes" id="UP001530315">
    <property type="component" value="Unassembled WGS sequence"/>
</dbReference>
<feature type="region of interest" description="Disordered" evidence="4">
    <location>
        <begin position="36"/>
        <end position="72"/>
    </location>
</feature>
<sequence length="391" mass="42660">MSPSCIINQPTAFLTRCGASDRQLFKLHLSGGFGGGGSSNANKKVSGKGSQKSSSGKKMNPRDARRANEQLAERYGGDVRRGTQERILSSLESLDPHVREAAELYKVITKFDALVAPMTPADRNRLIPPIQSQMVDDERKKLQTIMEEHNISERELHNVYQRITWDASADAKAIQADIVGNAMKPELQGRVTKACEIAVQATRSEFALGKVLDVGCGHGAIVRSLVDAGLSEPDMYMGIDLSQIMINNAVDRYGSARNGRTGKGRHFVADDFLTHDFGAGGMSVFDSVIFCSALHDLPDVEASIGRAASLLRSNGGKVVIVHAQGAEHVLEQHRANPVMVKRGLPTSKEWADILKKHNEWGLALEYDPADPKSARDMKEGYLAVLTKDSDR</sequence>
<evidence type="ECO:0000313" key="7">
    <source>
        <dbReference type="Proteomes" id="UP001530315"/>
    </source>
</evidence>
<dbReference type="CDD" id="cd02440">
    <property type="entry name" value="AdoMet_MTases"/>
    <property type="match status" value="1"/>
</dbReference>
<dbReference type="InterPro" id="IPR029063">
    <property type="entry name" value="SAM-dependent_MTases_sf"/>
</dbReference>
<name>A0ABD3PJ29_9STRA</name>
<dbReference type="PANTHER" id="PTHR43464">
    <property type="entry name" value="METHYLTRANSFERASE"/>
    <property type="match status" value="1"/>
</dbReference>
<dbReference type="GO" id="GO:0032259">
    <property type="term" value="P:methylation"/>
    <property type="evidence" value="ECO:0007669"/>
    <property type="project" value="UniProtKB-KW"/>
</dbReference>
<evidence type="ECO:0000256" key="2">
    <source>
        <dbReference type="ARBA" id="ARBA00022679"/>
    </source>
</evidence>
<keyword evidence="3" id="KW-0949">S-adenosyl-L-methionine</keyword>
<dbReference type="SUPFAM" id="SSF53335">
    <property type="entry name" value="S-adenosyl-L-methionine-dependent methyltransferases"/>
    <property type="match status" value="1"/>
</dbReference>
<keyword evidence="1" id="KW-0489">Methyltransferase</keyword>
<accession>A0ABD3PJ29</accession>
<comment type="caution">
    <text evidence="6">The sequence shown here is derived from an EMBL/GenBank/DDBJ whole genome shotgun (WGS) entry which is preliminary data.</text>
</comment>
<gene>
    <name evidence="6" type="ORF">ACHAW5_009335</name>
</gene>
<dbReference type="Pfam" id="PF08242">
    <property type="entry name" value="Methyltransf_12"/>
    <property type="match status" value="1"/>
</dbReference>
<evidence type="ECO:0000259" key="5">
    <source>
        <dbReference type="Pfam" id="PF08242"/>
    </source>
</evidence>
<evidence type="ECO:0000313" key="6">
    <source>
        <dbReference type="EMBL" id="KAL3787326.1"/>
    </source>
</evidence>
<feature type="compositionally biased region" description="Low complexity" evidence="4">
    <location>
        <begin position="39"/>
        <end position="58"/>
    </location>
</feature>
<dbReference type="GO" id="GO:0008168">
    <property type="term" value="F:methyltransferase activity"/>
    <property type="evidence" value="ECO:0007669"/>
    <property type="project" value="UniProtKB-KW"/>
</dbReference>
<dbReference type="InterPro" id="IPR013217">
    <property type="entry name" value="Methyltransf_12"/>
</dbReference>
<proteinExistence type="predicted"/>